<feature type="chain" id="PRO_5040262451" description="C-type lectin domain-containing protein" evidence="2">
    <location>
        <begin position="25"/>
        <end position="312"/>
    </location>
</feature>
<feature type="signal peptide" evidence="2">
    <location>
        <begin position="1"/>
        <end position="24"/>
    </location>
</feature>
<keyword evidence="2" id="KW-0732">Signal</keyword>
<dbReference type="SMART" id="SM00034">
    <property type="entry name" value="CLECT"/>
    <property type="match status" value="2"/>
</dbReference>
<feature type="domain" description="C-type lectin" evidence="3">
    <location>
        <begin position="178"/>
        <end position="298"/>
    </location>
</feature>
<evidence type="ECO:0000256" key="1">
    <source>
        <dbReference type="ARBA" id="ARBA00023157"/>
    </source>
</evidence>
<dbReference type="OrthoDB" id="7357196at2759"/>
<dbReference type="InterPro" id="IPR016187">
    <property type="entry name" value="CTDL_fold"/>
</dbReference>
<dbReference type="Proteomes" id="UP001153714">
    <property type="component" value="Chromosome 21"/>
</dbReference>
<gene>
    <name evidence="4" type="ORF">DIATSA_LOCUS8032</name>
</gene>
<dbReference type="InterPro" id="IPR018378">
    <property type="entry name" value="C-type_lectin_CS"/>
</dbReference>
<proteinExistence type="predicted"/>
<dbReference type="EMBL" id="OU893352">
    <property type="protein sequence ID" value="CAG9790364.1"/>
    <property type="molecule type" value="Genomic_DNA"/>
</dbReference>
<organism evidence="4 5">
    <name type="scientific">Diatraea saccharalis</name>
    <name type="common">sugarcane borer</name>
    <dbReference type="NCBI Taxonomy" id="40085"/>
    <lineage>
        <taxon>Eukaryota</taxon>
        <taxon>Metazoa</taxon>
        <taxon>Ecdysozoa</taxon>
        <taxon>Arthropoda</taxon>
        <taxon>Hexapoda</taxon>
        <taxon>Insecta</taxon>
        <taxon>Pterygota</taxon>
        <taxon>Neoptera</taxon>
        <taxon>Endopterygota</taxon>
        <taxon>Lepidoptera</taxon>
        <taxon>Glossata</taxon>
        <taxon>Ditrysia</taxon>
        <taxon>Pyraloidea</taxon>
        <taxon>Crambidae</taxon>
        <taxon>Crambinae</taxon>
        <taxon>Diatraea</taxon>
    </lineage>
</organism>
<evidence type="ECO:0000256" key="2">
    <source>
        <dbReference type="SAM" id="SignalP"/>
    </source>
</evidence>
<dbReference type="PROSITE" id="PS50041">
    <property type="entry name" value="C_TYPE_LECTIN_2"/>
    <property type="match status" value="2"/>
</dbReference>
<evidence type="ECO:0000259" key="3">
    <source>
        <dbReference type="PROSITE" id="PS50041"/>
    </source>
</evidence>
<sequence length="312" mass="35978">MANRSYIEVIVLCVLTIIVKEGLAGEGEFRLDYTYSPEANGWIKFHGVPATWFEARLKCYYEGAVLMSPINYQLYSAMKSLMLSRNNASFTGVNSLTHTGDYKSIEGINFLDMPIQWAKGEPDNLDDNERCLAILPDGSIADVKCEEVRTYMCYKERFGNETITECGTSDKEYKFDHRTGSCYKFHPECVTWWRAYMACSSEGGHLVIVNNETEANVLYERYSKSKIYCRDERFIHIGFLMQIRPYWFTVDLHEAGYDHWAPNEPNNVANRESCGALYRNNNGLNDWSCDGILPFVCELSNVKERKQLYNKL</sequence>
<evidence type="ECO:0000313" key="4">
    <source>
        <dbReference type="EMBL" id="CAG9790364.1"/>
    </source>
</evidence>
<protein>
    <recommendedName>
        <fullName evidence="3">C-type lectin domain-containing protein</fullName>
    </recommendedName>
</protein>
<feature type="domain" description="C-type lectin" evidence="3">
    <location>
        <begin position="51"/>
        <end position="154"/>
    </location>
</feature>
<dbReference type="Pfam" id="PF00059">
    <property type="entry name" value="Lectin_C"/>
    <property type="match status" value="2"/>
</dbReference>
<evidence type="ECO:0000313" key="5">
    <source>
        <dbReference type="Proteomes" id="UP001153714"/>
    </source>
</evidence>
<dbReference type="PROSITE" id="PS00615">
    <property type="entry name" value="C_TYPE_LECTIN_1"/>
    <property type="match status" value="1"/>
</dbReference>
<reference evidence="4" key="2">
    <citation type="submission" date="2022-10" db="EMBL/GenBank/DDBJ databases">
        <authorList>
            <consortium name="ENA_rothamsted_submissions"/>
            <consortium name="culmorum"/>
            <person name="King R."/>
        </authorList>
    </citation>
    <scope>NUCLEOTIDE SEQUENCE</scope>
</reference>
<accession>A0A9N9WF57</accession>
<dbReference type="Gene3D" id="3.10.100.10">
    <property type="entry name" value="Mannose-Binding Protein A, subunit A"/>
    <property type="match status" value="2"/>
</dbReference>
<dbReference type="SUPFAM" id="SSF56436">
    <property type="entry name" value="C-type lectin-like"/>
    <property type="match status" value="2"/>
</dbReference>
<dbReference type="InterPro" id="IPR016186">
    <property type="entry name" value="C-type_lectin-like/link_sf"/>
</dbReference>
<keyword evidence="5" id="KW-1185">Reference proteome</keyword>
<reference evidence="4" key="1">
    <citation type="submission" date="2021-12" db="EMBL/GenBank/DDBJ databases">
        <authorList>
            <person name="King R."/>
        </authorList>
    </citation>
    <scope>NUCLEOTIDE SEQUENCE</scope>
</reference>
<name>A0A9N9WF57_9NEOP</name>
<dbReference type="InterPro" id="IPR001304">
    <property type="entry name" value="C-type_lectin-like"/>
</dbReference>
<dbReference type="CDD" id="cd00037">
    <property type="entry name" value="CLECT"/>
    <property type="match status" value="2"/>
</dbReference>
<dbReference type="InterPro" id="IPR050111">
    <property type="entry name" value="C-type_lectin/snaclec_domain"/>
</dbReference>
<dbReference type="PANTHER" id="PTHR22803">
    <property type="entry name" value="MANNOSE, PHOSPHOLIPASE, LECTIN RECEPTOR RELATED"/>
    <property type="match status" value="1"/>
</dbReference>
<dbReference type="AlphaFoldDB" id="A0A9N9WF57"/>
<keyword evidence="1" id="KW-1015">Disulfide bond</keyword>